<dbReference type="SUPFAM" id="SSF51182">
    <property type="entry name" value="RmlC-like cupins"/>
    <property type="match status" value="1"/>
</dbReference>
<name>A0A318HDE5_9MYCO</name>
<protein>
    <recommendedName>
        <fullName evidence="2">Cupin type-2 domain-containing protein</fullName>
    </recommendedName>
</protein>
<dbReference type="InterPro" id="IPR014710">
    <property type="entry name" value="RmlC-like_jellyroll"/>
</dbReference>
<dbReference type="EMBL" id="QJJU01000012">
    <property type="protein sequence ID" value="PXX06813.1"/>
    <property type="molecule type" value="Genomic_DNA"/>
</dbReference>
<dbReference type="Pfam" id="PF07883">
    <property type="entry name" value="Cupin_2"/>
    <property type="match status" value="1"/>
</dbReference>
<reference evidence="3 4" key="2">
    <citation type="submission" date="2018-06" db="EMBL/GenBank/DDBJ databases">
        <title>Sequencing of bacterial isolates from soil warming experiment in Harvard Forest, Massachusetts, USA.</title>
        <authorList>
            <person name="Deangelis K.PhD."/>
        </authorList>
    </citation>
    <scope>NUCLEOTIDE SEQUENCE [LARGE SCALE GENOMIC DNA]</scope>
    <source>
        <strain evidence="3 4">GAS496</strain>
    </source>
</reference>
<dbReference type="Gene3D" id="2.60.120.10">
    <property type="entry name" value="Jelly Rolls"/>
    <property type="match status" value="1"/>
</dbReference>
<reference evidence="4" key="1">
    <citation type="submission" date="2018-05" db="EMBL/GenBank/DDBJ databases">
        <authorList>
            <person name="Deangelis K."/>
            <person name="Huntemann M."/>
            <person name="Clum A."/>
            <person name="Pillay M."/>
            <person name="Palaniappan K."/>
            <person name="Varghese N."/>
            <person name="Mikhailova N."/>
            <person name="Stamatis D."/>
            <person name="Reddy T."/>
            <person name="Daum C."/>
            <person name="Shapiro N."/>
            <person name="Ivanova N."/>
            <person name="Kyrpides N."/>
            <person name="Woyke T."/>
        </authorList>
    </citation>
    <scope>NUCLEOTIDE SEQUENCE [LARGE SCALE GENOMIC DNA]</scope>
    <source>
        <strain evidence="4">GAS496</strain>
    </source>
</reference>
<keyword evidence="4" id="KW-1185">Reference proteome</keyword>
<feature type="chain" id="PRO_5038639723" description="Cupin type-2 domain-containing protein" evidence="1">
    <location>
        <begin position="24"/>
        <end position="146"/>
    </location>
</feature>
<accession>A0A318HDE5</accession>
<dbReference type="OrthoDB" id="129561at2"/>
<gene>
    <name evidence="3" type="ORF">C8E89_11218</name>
</gene>
<organism evidence="3 4">
    <name type="scientific">Mycolicibacterium moriokaense</name>
    <dbReference type="NCBI Taxonomy" id="39691"/>
    <lineage>
        <taxon>Bacteria</taxon>
        <taxon>Bacillati</taxon>
        <taxon>Actinomycetota</taxon>
        <taxon>Actinomycetes</taxon>
        <taxon>Mycobacteriales</taxon>
        <taxon>Mycobacteriaceae</taxon>
        <taxon>Mycolicibacterium</taxon>
    </lineage>
</organism>
<feature type="domain" description="Cupin type-2" evidence="2">
    <location>
        <begin position="57"/>
        <end position="123"/>
    </location>
</feature>
<dbReference type="Proteomes" id="UP000247781">
    <property type="component" value="Unassembled WGS sequence"/>
</dbReference>
<dbReference type="InterPro" id="IPR011051">
    <property type="entry name" value="RmlC_Cupin_sf"/>
</dbReference>
<keyword evidence="1" id="KW-0732">Signal</keyword>
<dbReference type="RefSeq" id="WP_110317519.1">
    <property type="nucleotide sequence ID" value="NZ_QJJU01000012.1"/>
</dbReference>
<evidence type="ECO:0000259" key="2">
    <source>
        <dbReference type="Pfam" id="PF07883"/>
    </source>
</evidence>
<evidence type="ECO:0000256" key="1">
    <source>
        <dbReference type="SAM" id="SignalP"/>
    </source>
</evidence>
<feature type="signal peptide" evidence="1">
    <location>
        <begin position="1"/>
        <end position="23"/>
    </location>
</feature>
<sequence>MKTVRWFALAVVGNLAVALPASTALSATAFATAPVGTDAVTISQSTVNGVDYITREITIQPGGSTGWHYHDGRVFGVVREGTLTRTMEDCSVVVSPEGSAVTEESGSNHVHIGRNLGPEPLKLWVDYIEPAGTPLSVDVPDPGCGP</sequence>
<dbReference type="AlphaFoldDB" id="A0A318HDE5"/>
<comment type="caution">
    <text evidence="3">The sequence shown here is derived from an EMBL/GenBank/DDBJ whole genome shotgun (WGS) entry which is preliminary data.</text>
</comment>
<dbReference type="InterPro" id="IPR013096">
    <property type="entry name" value="Cupin_2"/>
</dbReference>
<evidence type="ECO:0000313" key="4">
    <source>
        <dbReference type="Proteomes" id="UP000247781"/>
    </source>
</evidence>
<proteinExistence type="predicted"/>
<evidence type="ECO:0000313" key="3">
    <source>
        <dbReference type="EMBL" id="PXX06813.1"/>
    </source>
</evidence>